<dbReference type="EMBL" id="CP094241">
    <property type="protein sequence ID" value="UNV83883.1"/>
    <property type="molecule type" value="Genomic_DNA"/>
</dbReference>
<dbReference type="EMBL" id="AFQE01000091">
    <property type="protein sequence ID" value="EGQ76473.1"/>
    <property type="molecule type" value="Genomic_DNA"/>
</dbReference>
<dbReference type="AlphaFoldDB" id="A0AA36UIH0"/>
<feature type="transmembrane region" description="Helical" evidence="1">
    <location>
        <begin position="121"/>
        <end position="139"/>
    </location>
</feature>
<evidence type="ECO:0000313" key="4">
    <source>
        <dbReference type="Proteomes" id="UP000004982"/>
    </source>
</evidence>
<reference evidence="3 5" key="2">
    <citation type="submission" date="2022-03" db="EMBL/GenBank/DDBJ databases">
        <title>Genome sequencing of Neisseria macacae.</title>
        <authorList>
            <person name="Baek M.-G."/>
        </authorList>
    </citation>
    <scope>NUCLEOTIDE SEQUENCE [LARGE SCALE GENOMIC DNA]</scope>
    <source>
        <strain evidence="3 5">ATCC 33926</strain>
    </source>
</reference>
<keyword evidence="5" id="KW-1185">Reference proteome</keyword>
<name>A0AA36UIH0_9NEIS</name>
<organism evidence="2 4">
    <name type="scientific">Neisseria macacae ATCC 33926</name>
    <dbReference type="NCBI Taxonomy" id="997348"/>
    <lineage>
        <taxon>Bacteria</taxon>
        <taxon>Pseudomonadati</taxon>
        <taxon>Pseudomonadota</taxon>
        <taxon>Betaproteobacteria</taxon>
        <taxon>Neisseriales</taxon>
        <taxon>Neisseriaceae</taxon>
        <taxon>Neisseria</taxon>
    </lineage>
</organism>
<dbReference type="Proteomes" id="UP000004982">
    <property type="component" value="Unassembled WGS sequence"/>
</dbReference>
<keyword evidence="1" id="KW-0812">Transmembrane</keyword>
<protein>
    <submittedName>
        <fullName evidence="2">Uncharacterized protein</fullName>
    </submittedName>
</protein>
<dbReference type="Proteomes" id="UP000829455">
    <property type="component" value="Chromosome"/>
</dbReference>
<dbReference type="RefSeq" id="WP_003778907.1">
    <property type="nucleotide sequence ID" value="NZ_CP094241.1"/>
</dbReference>
<gene>
    <name evidence="2" type="ORF">HMPREF9418_1887</name>
    <name evidence="3" type="ORF">MON40_07530</name>
</gene>
<sequence length="150" mass="17930">MEYYDYFSPKFWQLLWGLWQTAGLEISTSIMLFLLYWLILSVLVTYILWRKRPKTPHFWRKHLLLNSIICLLLSLFINLGYIVIRFIMPARNQAAYYGQLTLHPLEQTFVTLFNVIYSYEWLFLVSVVAAVNVLLLAIWRKKLFKQSSPS</sequence>
<keyword evidence="1" id="KW-1133">Transmembrane helix</keyword>
<reference evidence="2 4" key="1">
    <citation type="submission" date="2011-05" db="EMBL/GenBank/DDBJ databases">
        <authorList>
            <person name="Muzny D."/>
            <person name="Qin X."/>
            <person name="Deng J."/>
            <person name="Jiang H."/>
            <person name="Liu Y."/>
            <person name="Qu J."/>
            <person name="Song X.-Z."/>
            <person name="Zhang L."/>
            <person name="Thornton R."/>
            <person name="Coyle M."/>
            <person name="Francisco L."/>
            <person name="Jackson L."/>
            <person name="Javaid M."/>
            <person name="Korchina V."/>
            <person name="Kovar C."/>
            <person name="Mata R."/>
            <person name="Mathew T."/>
            <person name="Ngo R."/>
            <person name="Nguyen L."/>
            <person name="Nguyen N."/>
            <person name="Okwuonu G."/>
            <person name="Ongeri F."/>
            <person name="Pham C."/>
            <person name="Simmons D."/>
            <person name="Wilczek-Boney K."/>
            <person name="Hale W."/>
            <person name="Jakkamsetti A."/>
            <person name="Pham P."/>
            <person name="Ruth R."/>
            <person name="San Lucas F."/>
            <person name="Warren J."/>
            <person name="Zhang J."/>
            <person name="Zhao Z."/>
            <person name="Zhou C."/>
            <person name="Zhu D."/>
            <person name="Lee S."/>
            <person name="Bess C."/>
            <person name="Blankenburg K."/>
            <person name="Forbes L."/>
            <person name="Fu Q."/>
            <person name="Gubbala S."/>
            <person name="Hirani K."/>
            <person name="Jayaseelan J.C."/>
            <person name="Lara F."/>
            <person name="Munidasa M."/>
            <person name="Palculict T."/>
            <person name="Patil S."/>
            <person name="Pu L.-L."/>
            <person name="Saada N."/>
            <person name="Tang L."/>
            <person name="Weissenberger G."/>
            <person name="Zhu Y."/>
            <person name="Hemphill L."/>
            <person name="Shang Y."/>
            <person name="Youmans B."/>
            <person name="Ayvaz T."/>
            <person name="Ross M."/>
            <person name="Santibanez J."/>
            <person name="Aqrawi P."/>
            <person name="Gross S."/>
            <person name="Joshi V."/>
            <person name="Fowler G."/>
            <person name="Nazareth L."/>
            <person name="Reid J."/>
            <person name="Worley K."/>
            <person name="Petrosino J."/>
            <person name="Highlander S."/>
            <person name="Gibbs R."/>
        </authorList>
    </citation>
    <scope>NUCLEOTIDE SEQUENCE [LARGE SCALE GENOMIC DNA]</scope>
    <source>
        <strain evidence="2 4">ATCC 33926</strain>
    </source>
</reference>
<evidence type="ECO:0000313" key="3">
    <source>
        <dbReference type="EMBL" id="UNV83883.1"/>
    </source>
</evidence>
<feature type="transmembrane region" description="Helical" evidence="1">
    <location>
        <begin position="63"/>
        <end position="84"/>
    </location>
</feature>
<evidence type="ECO:0000313" key="5">
    <source>
        <dbReference type="Proteomes" id="UP000829455"/>
    </source>
</evidence>
<accession>A0AA36UIH0</accession>
<keyword evidence="1" id="KW-0472">Membrane</keyword>
<feature type="transmembrane region" description="Helical" evidence="1">
    <location>
        <begin position="26"/>
        <end position="49"/>
    </location>
</feature>
<evidence type="ECO:0000256" key="1">
    <source>
        <dbReference type="SAM" id="Phobius"/>
    </source>
</evidence>
<evidence type="ECO:0000313" key="2">
    <source>
        <dbReference type="EMBL" id="EGQ76473.1"/>
    </source>
</evidence>
<proteinExistence type="predicted"/>